<protein>
    <submittedName>
        <fullName evidence="2">Uncharacterized protein</fullName>
    </submittedName>
</protein>
<keyword evidence="3" id="KW-1185">Reference proteome</keyword>
<evidence type="ECO:0000313" key="2">
    <source>
        <dbReference type="EMBL" id="NYI03435.1"/>
    </source>
</evidence>
<proteinExistence type="predicted"/>
<sequence length="247" mass="25881">MPTHSSDPHTVRIEPAPLQNTIVAQGGDAAAASLLQRAGFIPDGDAHRLPDTVTADADQRWHAHHAYVDLTGSGYHVHLAPELHPTGPEMAALPLLVRPVSHAVSAVADRLATATHTRQVDRLLSEFTAPTGVLSASADVLRTIATWWNRLGEADDAHNSALLEQLADEIDTLAAKTDVLRTRLAGRYAPHPGYNARVTTASATEARAHAAGTTSPAHRQAAAGASAPPPSPPAASGRPQPPAPRAR</sequence>
<dbReference type="EMBL" id="JACBZD010000001">
    <property type="protein sequence ID" value="NYI03435.1"/>
    <property type="molecule type" value="Genomic_DNA"/>
</dbReference>
<dbReference type="AlphaFoldDB" id="A0A852ZP05"/>
<feature type="region of interest" description="Disordered" evidence="1">
    <location>
        <begin position="203"/>
        <end position="247"/>
    </location>
</feature>
<evidence type="ECO:0000256" key="1">
    <source>
        <dbReference type="SAM" id="MobiDB-lite"/>
    </source>
</evidence>
<evidence type="ECO:0000313" key="3">
    <source>
        <dbReference type="Proteomes" id="UP000567795"/>
    </source>
</evidence>
<dbReference type="RefSeq" id="WP_179812481.1">
    <property type="nucleotide sequence ID" value="NZ_JACBZD010000001.1"/>
</dbReference>
<feature type="compositionally biased region" description="Pro residues" evidence="1">
    <location>
        <begin position="227"/>
        <end position="247"/>
    </location>
</feature>
<accession>A0A852ZP05</accession>
<feature type="compositionally biased region" description="Low complexity" evidence="1">
    <location>
        <begin position="203"/>
        <end position="226"/>
    </location>
</feature>
<comment type="caution">
    <text evidence="2">The sequence shown here is derived from an EMBL/GenBank/DDBJ whole genome shotgun (WGS) entry which is preliminary data.</text>
</comment>
<gene>
    <name evidence="2" type="ORF">FHU37_000378</name>
</gene>
<name>A0A852ZP05_9ACTN</name>
<organism evidence="2 3">
    <name type="scientific">Allostreptomyces psammosilenae</name>
    <dbReference type="NCBI Taxonomy" id="1892865"/>
    <lineage>
        <taxon>Bacteria</taxon>
        <taxon>Bacillati</taxon>
        <taxon>Actinomycetota</taxon>
        <taxon>Actinomycetes</taxon>
        <taxon>Kitasatosporales</taxon>
        <taxon>Streptomycetaceae</taxon>
        <taxon>Allostreptomyces</taxon>
    </lineage>
</organism>
<dbReference type="Proteomes" id="UP000567795">
    <property type="component" value="Unassembled WGS sequence"/>
</dbReference>
<reference evidence="2 3" key="1">
    <citation type="submission" date="2020-07" db="EMBL/GenBank/DDBJ databases">
        <title>Sequencing the genomes of 1000 actinobacteria strains.</title>
        <authorList>
            <person name="Klenk H.-P."/>
        </authorList>
    </citation>
    <scope>NUCLEOTIDE SEQUENCE [LARGE SCALE GENOMIC DNA]</scope>
    <source>
        <strain evidence="2 3">DSM 42178</strain>
    </source>
</reference>